<dbReference type="Proteomes" id="UP000272942">
    <property type="component" value="Unassembled WGS sequence"/>
</dbReference>
<dbReference type="PROSITE" id="PS00028">
    <property type="entry name" value="ZINC_FINGER_C2H2_1"/>
    <property type="match status" value="1"/>
</dbReference>
<dbReference type="GO" id="GO:0008270">
    <property type="term" value="F:zinc ion binding"/>
    <property type="evidence" value="ECO:0007669"/>
    <property type="project" value="UniProtKB-KW"/>
</dbReference>
<keyword evidence="1" id="KW-0863">Zinc-finger</keyword>
<evidence type="ECO:0000259" key="2">
    <source>
        <dbReference type="PROSITE" id="PS50157"/>
    </source>
</evidence>
<feature type="domain" description="C2H2-type" evidence="2">
    <location>
        <begin position="41"/>
        <end position="64"/>
    </location>
</feature>
<dbReference type="PROSITE" id="PS50157">
    <property type="entry name" value="ZINC_FINGER_C2H2_2"/>
    <property type="match status" value="1"/>
</dbReference>
<name>A0A183B163_9TREM</name>
<dbReference type="PANTHER" id="PTHR21385">
    <property type="entry name" value="ZINC FINGER PROTEIN-RELATED"/>
    <property type="match status" value="1"/>
</dbReference>
<evidence type="ECO:0000313" key="4">
    <source>
        <dbReference type="Proteomes" id="UP000272942"/>
    </source>
</evidence>
<dbReference type="WBParaSite" id="ECPE_0001298601-mRNA-1">
    <property type="protein sequence ID" value="ECPE_0001298601-mRNA-1"/>
    <property type="gene ID" value="ECPE_0001298601"/>
</dbReference>
<keyword evidence="1" id="KW-0479">Metal-binding</keyword>
<accession>A0A183B163</accession>
<dbReference type="EMBL" id="UZAN01053961">
    <property type="protein sequence ID" value="VDP90220.1"/>
    <property type="molecule type" value="Genomic_DNA"/>
</dbReference>
<gene>
    <name evidence="3" type="ORF">ECPE_LOCUS12948</name>
</gene>
<evidence type="ECO:0000313" key="3">
    <source>
        <dbReference type="EMBL" id="VDP90220.1"/>
    </source>
</evidence>
<dbReference type="PANTHER" id="PTHR21385:SF0">
    <property type="entry name" value="RE51073P"/>
    <property type="match status" value="1"/>
</dbReference>
<reference evidence="5" key="1">
    <citation type="submission" date="2016-06" db="UniProtKB">
        <authorList>
            <consortium name="WormBaseParasite"/>
        </authorList>
    </citation>
    <scope>IDENTIFICATION</scope>
</reference>
<dbReference type="OrthoDB" id="4507at2759"/>
<evidence type="ECO:0000313" key="5">
    <source>
        <dbReference type="WBParaSite" id="ECPE_0001298601-mRNA-1"/>
    </source>
</evidence>
<keyword evidence="1" id="KW-0862">Zinc</keyword>
<organism evidence="5">
    <name type="scientific">Echinostoma caproni</name>
    <dbReference type="NCBI Taxonomy" id="27848"/>
    <lineage>
        <taxon>Eukaryota</taxon>
        <taxon>Metazoa</taxon>
        <taxon>Spiralia</taxon>
        <taxon>Lophotrochozoa</taxon>
        <taxon>Platyhelminthes</taxon>
        <taxon>Trematoda</taxon>
        <taxon>Digenea</taxon>
        <taxon>Plagiorchiida</taxon>
        <taxon>Echinostomata</taxon>
        <taxon>Echinostomatoidea</taxon>
        <taxon>Echinostomatidae</taxon>
        <taxon>Echinostoma</taxon>
    </lineage>
</organism>
<dbReference type="AlphaFoldDB" id="A0A183B163"/>
<proteinExistence type="predicted"/>
<sequence>IVYPLYEFAGLDYPPNCPWNPVHDIFRIQEAIKLKNSARDWECQACGKRFVSEYTIDQHMTNRHDHLTNQGPNATCLAVYCPILRCEVLSPDLAFGDQIFWDSALCEARDFQVLREQCQVR</sequence>
<keyword evidence="4" id="KW-1185">Reference proteome</keyword>
<dbReference type="InterPro" id="IPR013087">
    <property type="entry name" value="Znf_C2H2_type"/>
</dbReference>
<reference evidence="3 4" key="2">
    <citation type="submission" date="2018-11" db="EMBL/GenBank/DDBJ databases">
        <authorList>
            <consortium name="Pathogen Informatics"/>
        </authorList>
    </citation>
    <scope>NUCLEOTIDE SEQUENCE [LARGE SCALE GENOMIC DNA]</scope>
    <source>
        <strain evidence="3 4">Egypt</strain>
    </source>
</reference>
<protein>
    <submittedName>
        <fullName evidence="5">C2H2-type domain-containing protein</fullName>
    </submittedName>
</protein>
<evidence type="ECO:0000256" key="1">
    <source>
        <dbReference type="PROSITE-ProRule" id="PRU00042"/>
    </source>
</evidence>